<dbReference type="Gene3D" id="3.40.50.2300">
    <property type="match status" value="2"/>
</dbReference>
<organism evidence="7 8">
    <name type="scientific">Propylenella binzhouense</name>
    <dbReference type="NCBI Taxonomy" id="2555902"/>
    <lineage>
        <taxon>Bacteria</taxon>
        <taxon>Pseudomonadati</taxon>
        <taxon>Pseudomonadota</taxon>
        <taxon>Alphaproteobacteria</taxon>
        <taxon>Hyphomicrobiales</taxon>
        <taxon>Propylenellaceae</taxon>
        <taxon>Propylenella</taxon>
    </lineage>
</organism>
<dbReference type="SUPFAM" id="SSF47413">
    <property type="entry name" value="lambda repressor-like DNA-binding domains"/>
    <property type="match status" value="1"/>
</dbReference>
<dbReference type="CDD" id="cd01392">
    <property type="entry name" value="HTH_LacI"/>
    <property type="match status" value="1"/>
</dbReference>
<evidence type="ECO:0000256" key="2">
    <source>
        <dbReference type="ARBA" id="ARBA00023015"/>
    </source>
</evidence>
<comment type="caution">
    <text evidence="7">The sequence shown here is derived from an EMBL/GenBank/DDBJ whole genome shotgun (WGS) entry which is preliminary data.</text>
</comment>
<dbReference type="SUPFAM" id="SSF53822">
    <property type="entry name" value="Periplasmic binding protein-like I"/>
    <property type="match status" value="1"/>
</dbReference>
<dbReference type="CDD" id="cd06267">
    <property type="entry name" value="PBP1_LacI_sugar_binding-like"/>
    <property type="match status" value="1"/>
</dbReference>
<name>A0A964WVJ1_9HYPH</name>
<dbReference type="InterPro" id="IPR046335">
    <property type="entry name" value="LacI/GalR-like_sensor"/>
</dbReference>
<proteinExistence type="predicted"/>
<dbReference type="EMBL" id="SPKJ01000122">
    <property type="protein sequence ID" value="MYZ50104.1"/>
    <property type="molecule type" value="Genomic_DNA"/>
</dbReference>
<feature type="domain" description="HTH lacI-type" evidence="6">
    <location>
        <begin position="5"/>
        <end position="61"/>
    </location>
</feature>
<evidence type="ECO:0000259" key="6">
    <source>
        <dbReference type="PROSITE" id="PS50932"/>
    </source>
</evidence>
<dbReference type="PANTHER" id="PTHR30146:SF148">
    <property type="entry name" value="HTH-TYPE TRANSCRIPTIONAL REPRESSOR PURR-RELATED"/>
    <property type="match status" value="1"/>
</dbReference>
<dbReference type="InterPro" id="IPR000843">
    <property type="entry name" value="HTH_LacI"/>
</dbReference>
<keyword evidence="4" id="KW-0804">Transcription</keyword>
<keyword evidence="2" id="KW-0805">Transcription regulation</keyword>
<dbReference type="Proteomes" id="UP000773614">
    <property type="component" value="Unassembled WGS sequence"/>
</dbReference>
<protein>
    <submittedName>
        <fullName evidence="7">LacI family transcriptional regulator</fullName>
    </submittedName>
</protein>
<accession>A0A964WVJ1</accession>
<dbReference type="GO" id="GO:0003700">
    <property type="term" value="F:DNA-binding transcription factor activity"/>
    <property type="evidence" value="ECO:0007669"/>
    <property type="project" value="TreeGrafter"/>
</dbReference>
<evidence type="ECO:0000256" key="4">
    <source>
        <dbReference type="ARBA" id="ARBA00023163"/>
    </source>
</evidence>
<evidence type="ECO:0000256" key="3">
    <source>
        <dbReference type="ARBA" id="ARBA00023125"/>
    </source>
</evidence>
<gene>
    <name evidence="7" type="ORF">E4O86_20570</name>
</gene>
<dbReference type="OrthoDB" id="8433438at2"/>
<reference evidence="7" key="1">
    <citation type="submission" date="2019-03" db="EMBL/GenBank/DDBJ databases">
        <title>Afifella sp. nov., isolated from activated sludge.</title>
        <authorList>
            <person name="Li Q."/>
            <person name="Liu Y."/>
        </authorList>
    </citation>
    <scope>NUCLEOTIDE SEQUENCE</scope>
    <source>
        <strain evidence="7">L72</strain>
    </source>
</reference>
<sequence length="365" mass="39778">MRKRVTLKDVAQAVGVHVSTVSRALDPKTRHLITPEIADRILKASERLDYRPNAAAYSLKTKRTRTIGVIVPDITNPIFPPIIRGVEDALADQGYFAILANTDGKAGREAAIADTLLWRGVDGLVLASVERHDRLVERLLAEAIPIVTVNRRVEREDIASVVHDDRDGMRRVLAHLADLGHTRIANIAGPQSFSTGRERYEAFESVRAALGLDPDRRLVVFASGFNEDEGERCTAELLDGGVPFTAIVCSNDRLAIGAIAALRQRGLACPDDVSVTGYNDMPMLDRLFPPLTTIRIEQYQAGAMAAELLVEMIEEAPEHRKPRHIVLPVELVVRGSTAPPSPARNAARPKGRGRKAAVSENPAAG</sequence>
<dbReference type="Pfam" id="PF13377">
    <property type="entry name" value="Peripla_BP_3"/>
    <property type="match status" value="1"/>
</dbReference>
<dbReference type="InterPro" id="IPR028082">
    <property type="entry name" value="Peripla_BP_I"/>
</dbReference>
<dbReference type="Gene3D" id="1.10.260.40">
    <property type="entry name" value="lambda repressor-like DNA-binding domains"/>
    <property type="match status" value="1"/>
</dbReference>
<dbReference type="GO" id="GO:0000976">
    <property type="term" value="F:transcription cis-regulatory region binding"/>
    <property type="evidence" value="ECO:0007669"/>
    <property type="project" value="TreeGrafter"/>
</dbReference>
<evidence type="ECO:0000313" key="7">
    <source>
        <dbReference type="EMBL" id="MYZ50104.1"/>
    </source>
</evidence>
<dbReference type="InterPro" id="IPR010982">
    <property type="entry name" value="Lambda_DNA-bd_dom_sf"/>
</dbReference>
<keyword evidence="1" id="KW-0678">Repressor</keyword>
<dbReference type="PROSITE" id="PS50932">
    <property type="entry name" value="HTH_LACI_2"/>
    <property type="match status" value="1"/>
</dbReference>
<keyword evidence="3" id="KW-0238">DNA-binding</keyword>
<dbReference type="AlphaFoldDB" id="A0A964WVJ1"/>
<dbReference type="PANTHER" id="PTHR30146">
    <property type="entry name" value="LACI-RELATED TRANSCRIPTIONAL REPRESSOR"/>
    <property type="match status" value="1"/>
</dbReference>
<evidence type="ECO:0000313" key="8">
    <source>
        <dbReference type="Proteomes" id="UP000773614"/>
    </source>
</evidence>
<feature type="region of interest" description="Disordered" evidence="5">
    <location>
        <begin position="337"/>
        <end position="365"/>
    </location>
</feature>
<evidence type="ECO:0000256" key="5">
    <source>
        <dbReference type="SAM" id="MobiDB-lite"/>
    </source>
</evidence>
<dbReference type="RefSeq" id="WP_161142435.1">
    <property type="nucleotide sequence ID" value="NZ_SPKJ01000122.1"/>
</dbReference>
<evidence type="ECO:0000256" key="1">
    <source>
        <dbReference type="ARBA" id="ARBA00022491"/>
    </source>
</evidence>
<keyword evidence="8" id="KW-1185">Reference proteome</keyword>
<dbReference type="SMART" id="SM00354">
    <property type="entry name" value="HTH_LACI"/>
    <property type="match status" value="1"/>
</dbReference>
<dbReference type="Pfam" id="PF00356">
    <property type="entry name" value="LacI"/>
    <property type="match status" value="1"/>
</dbReference>